<proteinExistence type="predicted"/>
<organism evidence="2 3">
    <name type="scientific">Haloarcula mannanilytica</name>
    <dbReference type="NCBI Taxonomy" id="2509225"/>
    <lineage>
        <taxon>Archaea</taxon>
        <taxon>Methanobacteriati</taxon>
        <taxon>Methanobacteriota</taxon>
        <taxon>Stenosarchaea group</taxon>
        <taxon>Halobacteria</taxon>
        <taxon>Halobacteriales</taxon>
        <taxon>Haloarculaceae</taxon>
        <taxon>Haloarcula</taxon>
    </lineage>
</organism>
<evidence type="ECO:0000256" key="1">
    <source>
        <dbReference type="SAM" id="MobiDB-lite"/>
    </source>
</evidence>
<dbReference type="Proteomes" id="UP000304382">
    <property type="component" value="Unassembled WGS sequence"/>
</dbReference>
<accession>A0A4C2EP40</accession>
<dbReference type="PROSITE" id="PS51257">
    <property type="entry name" value="PROKAR_LIPOPROTEIN"/>
    <property type="match status" value="1"/>
</dbReference>
<evidence type="ECO:0000313" key="2">
    <source>
        <dbReference type="EMBL" id="GCF15190.1"/>
    </source>
</evidence>
<evidence type="ECO:0000313" key="3">
    <source>
        <dbReference type="Proteomes" id="UP000304382"/>
    </source>
</evidence>
<reference evidence="2 3" key="1">
    <citation type="submission" date="2019-02" db="EMBL/GenBank/DDBJ databases">
        <title>Haloarcula mannanilyticum sp. nov., a mannan degrading haloarchaeon isolated from commercial salt.</title>
        <authorList>
            <person name="Enomoto S."/>
            <person name="Shimane Y."/>
            <person name="Kamekura M."/>
            <person name="Ito T."/>
            <person name="Moriya O."/>
            <person name="Ihara K."/>
            <person name="Takahashi-Ando N."/>
            <person name="Fukushima Y."/>
            <person name="Yoshida Y."/>
            <person name="Usama R."/>
            <person name="Takai K."/>
            <person name="Minegishi H."/>
        </authorList>
    </citation>
    <scope>NUCLEOTIDE SEQUENCE [LARGE SCALE GENOMIC DNA]</scope>
    <source>
        <strain evidence="2 3">MD130-1</strain>
    </source>
</reference>
<protein>
    <submittedName>
        <fullName evidence="2">Uncharacterized protein</fullName>
    </submittedName>
</protein>
<feature type="region of interest" description="Disordered" evidence="1">
    <location>
        <begin position="191"/>
        <end position="228"/>
    </location>
</feature>
<gene>
    <name evidence="2" type="ORF">Harman_31250</name>
</gene>
<comment type="caution">
    <text evidence="2">The sequence shown here is derived from an EMBL/GenBank/DDBJ whole genome shotgun (WGS) entry which is preliminary data.</text>
</comment>
<keyword evidence="3" id="KW-1185">Reference proteome</keyword>
<name>A0A4C2EP40_9EURY</name>
<feature type="region of interest" description="Disordered" evidence="1">
    <location>
        <begin position="28"/>
        <end position="51"/>
    </location>
</feature>
<sequence>MVPSTRRALLSGACGLATTVAGCSGMFESTSESTGTASADDSPPETGTETDPAAVVTRVDTDRLPVWMDGSRPTEDRNSPRLESEVIDSASKAARITVADDVDRSPIDSFLDATDFETETVYLQSVLVEECFRLTLCQISWMTDNISTDYGRVTRPYTDPCTAGNELYAVWFIRIPEPINADDISSYSSSIGGSACEGRRVSADSEGGSMSASAREQQTETETGGEQA</sequence>
<feature type="compositionally biased region" description="Low complexity" evidence="1">
    <location>
        <begin position="28"/>
        <end position="41"/>
    </location>
</feature>
<dbReference type="AlphaFoldDB" id="A0A4C2EP40"/>
<dbReference type="EMBL" id="BIXZ01000006">
    <property type="protein sequence ID" value="GCF15190.1"/>
    <property type="molecule type" value="Genomic_DNA"/>
</dbReference>